<proteinExistence type="predicted"/>
<organism evidence="2 3">
    <name type="scientific">Candidatus Thiodiazotropha taylori</name>
    <dbReference type="NCBI Taxonomy" id="2792791"/>
    <lineage>
        <taxon>Bacteria</taxon>
        <taxon>Pseudomonadati</taxon>
        <taxon>Pseudomonadota</taxon>
        <taxon>Gammaproteobacteria</taxon>
        <taxon>Chromatiales</taxon>
        <taxon>Sedimenticolaceae</taxon>
        <taxon>Candidatus Thiodiazotropha</taxon>
    </lineage>
</organism>
<name>A0A9E4NIH3_9GAMM</name>
<comment type="caution">
    <text evidence="2">The sequence shown here is derived from an EMBL/GenBank/DDBJ whole genome shotgun (WGS) entry which is preliminary data.</text>
</comment>
<keyword evidence="1" id="KW-1133">Transmembrane helix</keyword>
<feature type="transmembrane region" description="Helical" evidence="1">
    <location>
        <begin position="6"/>
        <end position="29"/>
    </location>
</feature>
<evidence type="ECO:0000313" key="2">
    <source>
        <dbReference type="EMBL" id="MCG7977898.1"/>
    </source>
</evidence>
<protein>
    <submittedName>
        <fullName evidence="2">Uncharacterized protein</fullName>
    </submittedName>
</protein>
<sequence>MQLSKLFKRLLAVLAITLFIFILVFFFFIRVVEQKKDELVWAHKLYDKCVSFSEMNVADIYLNISQVMQNNYSTEKLKKYKSNSCSLGGTEMCEVYDLYILRSFLMRGSDKDYKLAFVMLDQYKTSKGIDLYHDAMFLNVSVLQTWLQDGSKEKYKKLLEEIRRKDYQDGYFSPPHNQEFCDAFLHDIGDAYLRSGDLLSQLYIYLRVTN</sequence>
<dbReference type="AlphaFoldDB" id="A0A9E4NIH3"/>
<gene>
    <name evidence="2" type="ORF">JAY77_07085</name>
</gene>
<evidence type="ECO:0000256" key="1">
    <source>
        <dbReference type="SAM" id="Phobius"/>
    </source>
</evidence>
<keyword evidence="1" id="KW-0472">Membrane</keyword>
<dbReference type="Proteomes" id="UP000886674">
    <property type="component" value="Unassembled WGS sequence"/>
</dbReference>
<keyword evidence="1" id="KW-0812">Transmembrane</keyword>
<reference evidence="2" key="1">
    <citation type="journal article" date="2021" name="Proc. Natl. Acad. Sci. U.S.A.">
        <title>Global biogeography of chemosynthetic symbionts reveals both localized and globally distributed symbiont groups. .</title>
        <authorList>
            <person name="Osvatic J.T."/>
            <person name="Wilkins L.G.E."/>
            <person name="Leibrecht L."/>
            <person name="Leray M."/>
            <person name="Zauner S."/>
            <person name="Polzin J."/>
            <person name="Camacho Y."/>
            <person name="Gros O."/>
            <person name="van Gils J.A."/>
            <person name="Eisen J.A."/>
            <person name="Petersen J.M."/>
            <person name="Yuen B."/>
        </authorList>
    </citation>
    <scope>NUCLEOTIDE SEQUENCE</scope>
    <source>
        <strain evidence="2">MAGclacostrist055</strain>
    </source>
</reference>
<dbReference type="EMBL" id="JAEPCR010000027">
    <property type="protein sequence ID" value="MCG7977898.1"/>
    <property type="molecule type" value="Genomic_DNA"/>
</dbReference>
<accession>A0A9E4NIH3</accession>
<evidence type="ECO:0000313" key="3">
    <source>
        <dbReference type="Proteomes" id="UP000886674"/>
    </source>
</evidence>